<sequence>MAQWVQPPLPAELIARRGGPMVGRDAELAVFEQAWERVESGNRQAVFVGGEPGAGKTRLVAEVAGTLAEHGSRCWWAVRRPTRACRMRRSPRRWTVC</sequence>
<proteinExistence type="predicted"/>
<feature type="domain" description="Orc1-like AAA ATPase" evidence="1">
    <location>
        <begin position="21"/>
        <end position="85"/>
    </location>
</feature>
<organism evidence="2 3">
    <name type="scientific">Mycobacterium kansasii</name>
    <dbReference type="NCBI Taxonomy" id="1768"/>
    <lineage>
        <taxon>Bacteria</taxon>
        <taxon>Bacillati</taxon>
        <taxon>Actinomycetota</taxon>
        <taxon>Actinomycetes</taxon>
        <taxon>Mycobacteriales</taxon>
        <taxon>Mycobacteriaceae</taxon>
        <taxon>Mycobacterium</taxon>
    </lineage>
</organism>
<reference evidence="2 3" key="1">
    <citation type="submission" date="2017-02" db="EMBL/GenBank/DDBJ databases">
        <title>Complete genome sequences of Mycobacterium kansasii strains isolated from rhesus macaques.</title>
        <authorList>
            <person name="Panda A."/>
            <person name="Nagaraj S."/>
            <person name="Zhao X."/>
            <person name="Tettelin H."/>
            <person name="Detolla L.J."/>
        </authorList>
    </citation>
    <scope>NUCLEOTIDE SEQUENCE [LARGE SCALE GENOMIC DNA]</scope>
    <source>
        <strain evidence="2 3">11-3813</strain>
    </source>
</reference>
<evidence type="ECO:0000313" key="2">
    <source>
        <dbReference type="EMBL" id="OOK74013.1"/>
    </source>
</evidence>
<name>A0A1V3X3Z0_MYCKA</name>
<dbReference type="InterPro" id="IPR041664">
    <property type="entry name" value="AAA_16"/>
</dbReference>
<dbReference type="EMBL" id="MVBM01000004">
    <property type="protein sequence ID" value="OOK74013.1"/>
    <property type="molecule type" value="Genomic_DNA"/>
</dbReference>
<dbReference type="Pfam" id="PF13191">
    <property type="entry name" value="AAA_16"/>
    <property type="match status" value="1"/>
</dbReference>
<dbReference type="Proteomes" id="UP000189229">
    <property type="component" value="Unassembled WGS sequence"/>
</dbReference>
<dbReference type="InterPro" id="IPR027417">
    <property type="entry name" value="P-loop_NTPase"/>
</dbReference>
<evidence type="ECO:0000313" key="3">
    <source>
        <dbReference type="Proteomes" id="UP000189229"/>
    </source>
</evidence>
<comment type="caution">
    <text evidence="2">The sequence shown here is derived from an EMBL/GenBank/DDBJ whole genome shotgun (WGS) entry which is preliminary data.</text>
</comment>
<gene>
    <name evidence="2" type="ORF">BZL30_5186</name>
</gene>
<evidence type="ECO:0000259" key="1">
    <source>
        <dbReference type="Pfam" id="PF13191"/>
    </source>
</evidence>
<dbReference type="AlphaFoldDB" id="A0A1V3X3Z0"/>
<protein>
    <submittedName>
        <fullName evidence="2">AAA ATPase domain protein</fullName>
    </submittedName>
</protein>
<dbReference type="SUPFAM" id="SSF52540">
    <property type="entry name" value="P-loop containing nucleoside triphosphate hydrolases"/>
    <property type="match status" value="1"/>
</dbReference>
<dbReference type="Gene3D" id="3.40.50.300">
    <property type="entry name" value="P-loop containing nucleotide triphosphate hydrolases"/>
    <property type="match status" value="1"/>
</dbReference>
<accession>A0A1V3X3Z0</accession>